<protein>
    <submittedName>
        <fullName evidence="1">Uncharacterized protein</fullName>
    </submittedName>
</protein>
<evidence type="ECO:0000313" key="2">
    <source>
        <dbReference type="Proteomes" id="UP000792671"/>
    </source>
</evidence>
<accession>A0A916KQG2</accession>
<organism evidence="1 2">
    <name type="scientific">Mythimna separata entomopoxvirus 'L'</name>
    <dbReference type="NCBI Taxonomy" id="1293572"/>
    <lineage>
        <taxon>Viruses</taxon>
        <taxon>Varidnaviria</taxon>
        <taxon>Bamfordvirae</taxon>
        <taxon>Nucleocytoviricota</taxon>
        <taxon>Pokkesviricetes</taxon>
        <taxon>Chitovirales</taxon>
        <taxon>Poxviridae</taxon>
        <taxon>Entomopoxvirinae</taxon>
        <taxon>Betaentomopoxvirus</taxon>
        <taxon>Betaentomopoxvirus mseparata</taxon>
        <taxon>Mythimna separata entomopoxvirus</taxon>
    </lineage>
</organism>
<dbReference type="Proteomes" id="UP000792671">
    <property type="component" value="Genome"/>
</dbReference>
<dbReference type="EMBL" id="HF679134">
    <property type="protein sequence ID" value="CCU56476.1"/>
    <property type="molecule type" value="Genomic_DNA"/>
</dbReference>
<dbReference type="GeneID" id="15613900"/>
<dbReference type="KEGG" id="vg:15613900"/>
<gene>
    <name evidence="1" type="ORF">MYSEV_278</name>
</gene>
<name>A0A916KQG2_9POXV</name>
<proteinExistence type="predicted"/>
<evidence type="ECO:0000313" key="1">
    <source>
        <dbReference type="EMBL" id="CCU56476.1"/>
    </source>
</evidence>
<keyword evidence="2" id="KW-1185">Reference proteome</keyword>
<reference evidence="1 2" key="1">
    <citation type="journal article" date="2013" name="J. Virol.">
        <title>New Insights into the Evolution of Entomopoxvirinae from the Complete Genome Sequences of Four Entomopoxviruses Infecting Adoxophyes honmai, Choristoneura biennis, Choristoneura rosaceana, and Mythimna separata.</title>
        <authorList>
            <person name="Theze J."/>
            <person name="Takatsuka J."/>
            <person name="Li Z."/>
            <person name="Gallais J."/>
            <person name="Doucet D."/>
            <person name="Arif B."/>
            <person name="Nakai M."/>
            <person name="Herniou E.A."/>
        </authorList>
    </citation>
    <scope>NUCLEOTIDE SEQUENCE [LARGE SCALE GENOMIC DNA]</scope>
</reference>
<sequence>MIPLIVKTNDKSIICNSILLNILPYFKIINNNKYYNYVTANTKIINSDIHTYVNIFFTMDDKLNAICKKIDIKIKIK</sequence>
<dbReference type="RefSeq" id="YP_008003795.1">
    <property type="nucleotide sequence ID" value="NC_021246.1"/>
</dbReference>